<accession>A0AAW6FTN4</accession>
<name>A0AAW6FTN4_9FIRM</name>
<evidence type="ECO:0000256" key="3">
    <source>
        <dbReference type="ARBA" id="ARBA00023163"/>
    </source>
</evidence>
<dbReference type="GO" id="GO:0000156">
    <property type="term" value="F:phosphorelay response regulator activity"/>
    <property type="evidence" value="ECO:0007669"/>
    <property type="project" value="TreeGrafter"/>
</dbReference>
<dbReference type="PANTHER" id="PTHR48111:SF43">
    <property type="entry name" value="STAGE 0 SPORULATION PROTEIN A HOMOLOG"/>
    <property type="match status" value="1"/>
</dbReference>
<dbReference type="Gene3D" id="3.40.50.2300">
    <property type="match status" value="1"/>
</dbReference>
<dbReference type="GO" id="GO:0032993">
    <property type="term" value="C:protein-DNA complex"/>
    <property type="evidence" value="ECO:0007669"/>
    <property type="project" value="TreeGrafter"/>
</dbReference>
<dbReference type="PROSITE" id="PS50110">
    <property type="entry name" value="RESPONSE_REGULATORY"/>
    <property type="match status" value="1"/>
</dbReference>
<dbReference type="Proteomes" id="UP001220658">
    <property type="component" value="Unassembled WGS sequence"/>
</dbReference>
<keyword evidence="4" id="KW-0597">Phosphoprotein</keyword>
<dbReference type="RefSeq" id="WP_267471833.1">
    <property type="nucleotide sequence ID" value="NZ_JADMUL010000023.1"/>
</dbReference>
<keyword evidence="3" id="KW-0804">Transcription</keyword>
<feature type="modified residue" description="4-aspartylphosphate" evidence="4">
    <location>
        <position position="53"/>
    </location>
</feature>
<dbReference type="GO" id="GO:0000976">
    <property type="term" value="F:transcription cis-regulatory region binding"/>
    <property type="evidence" value="ECO:0007669"/>
    <property type="project" value="TreeGrafter"/>
</dbReference>
<dbReference type="EMBL" id="JAQNCK010000022">
    <property type="protein sequence ID" value="MDC0828674.1"/>
    <property type="molecule type" value="Genomic_DNA"/>
</dbReference>
<dbReference type="InterPro" id="IPR011006">
    <property type="entry name" value="CheY-like_superfamily"/>
</dbReference>
<protein>
    <submittedName>
        <fullName evidence="6">Response regulator</fullName>
    </submittedName>
</protein>
<feature type="domain" description="Response regulatory" evidence="5">
    <location>
        <begin position="4"/>
        <end position="116"/>
    </location>
</feature>
<keyword evidence="1" id="KW-0805">Transcription regulation</keyword>
<evidence type="ECO:0000259" key="5">
    <source>
        <dbReference type="PROSITE" id="PS50110"/>
    </source>
</evidence>
<sequence length="116" mass="13496">MVYKIFIVEDDKVISQKMAEFLSSWNYQVRQVHDFSKVMEEFIAFDPDLILMDITLPHLNGYHWTLEIRKFSKVPILFVSSANDDMNIVMAISQGADDYITKPFDLQVLAAKIQAY</sequence>
<comment type="caution">
    <text evidence="6">The sequence shown here is derived from an EMBL/GenBank/DDBJ whole genome shotgun (WGS) entry which is preliminary data.</text>
</comment>
<dbReference type="SUPFAM" id="SSF52172">
    <property type="entry name" value="CheY-like"/>
    <property type="match status" value="1"/>
</dbReference>
<organism evidence="6 7">
    <name type="scientific">Faecalitalea cylindroides</name>
    <dbReference type="NCBI Taxonomy" id="39483"/>
    <lineage>
        <taxon>Bacteria</taxon>
        <taxon>Bacillati</taxon>
        <taxon>Bacillota</taxon>
        <taxon>Erysipelotrichia</taxon>
        <taxon>Erysipelotrichales</taxon>
        <taxon>Erysipelotrichaceae</taxon>
        <taxon>Faecalitalea</taxon>
    </lineage>
</organism>
<dbReference type="SMART" id="SM00448">
    <property type="entry name" value="REC"/>
    <property type="match status" value="1"/>
</dbReference>
<evidence type="ECO:0000256" key="4">
    <source>
        <dbReference type="PROSITE-ProRule" id="PRU00169"/>
    </source>
</evidence>
<evidence type="ECO:0000256" key="2">
    <source>
        <dbReference type="ARBA" id="ARBA00023125"/>
    </source>
</evidence>
<evidence type="ECO:0000256" key="1">
    <source>
        <dbReference type="ARBA" id="ARBA00023015"/>
    </source>
</evidence>
<dbReference type="Pfam" id="PF00072">
    <property type="entry name" value="Response_reg"/>
    <property type="match status" value="1"/>
</dbReference>
<dbReference type="PANTHER" id="PTHR48111">
    <property type="entry name" value="REGULATOR OF RPOS"/>
    <property type="match status" value="1"/>
</dbReference>
<gene>
    <name evidence="6" type="ORF">POG00_08105</name>
</gene>
<dbReference type="InterPro" id="IPR001789">
    <property type="entry name" value="Sig_transdc_resp-reg_receiver"/>
</dbReference>
<dbReference type="InterPro" id="IPR039420">
    <property type="entry name" value="WalR-like"/>
</dbReference>
<evidence type="ECO:0000313" key="7">
    <source>
        <dbReference type="Proteomes" id="UP001220658"/>
    </source>
</evidence>
<dbReference type="GO" id="GO:0006355">
    <property type="term" value="P:regulation of DNA-templated transcription"/>
    <property type="evidence" value="ECO:0007669"/>
    <property type="project" value="TreeGrafter"/>
</dbReference>
<dbReference type="GO" id="GO:0005829">
    <property type="term" value="C:cytosol"/>
    <property type="evidence" value="ECO:0007669"/>
    <property type="project" value="TreeGrafter"/>
</dbReference>
<proteinExistence type="predicted"/>
<keyword evidence="2" id="KW-0238">DNA-binding</keyword>
<reference evidence="6" key="1">
    <citation type="submission" date="2023-01" db="EMBL/GenBank/DDBJ databases">
        <title>Human gut microbiome strain richness.</title>
        <authorList>
            <person name="Chen-Liaw A."/>
        </authorList>
    </citation>
    <scope>NUCLEOTIDE SEQUENCE</scope>
    <source>
        <strain evidence="6">D55st1_G4_D55t1_190419</strain>
    </source>
</reference>
<dbReference type="AlphaFoldDB" id="A0AAW6FTN4"/>
<evidence type="ECO:0000313" key="6">
    <source>
        <dbReference type="EMBL" id="MDC0828674.1"/>
    </source>
</evidence>